<evidence type="ECO:0000256" key="2">
    <source>
        <dbReference type="ARBA" id="ARBA00022741"/>
    </source>
</evidence>
<keyword evidence="3" id="KW-0342">GTP-binding</keyword>
<evidence type="ECO:0000313" key="5">
    <source>
        <dbReference type="EMBL" id="KAK2917079.1"/>
    </source>
</evidence>
<comment type="caution">
    <text evidence="5">The sequence shown here is derived from an EMBL/GenBank/DDBJ whole genome shotgun (WGS) entry which is preliminary data.</text>
</comment>
<dbReference type="PROSITE" id="PS51720">
    <property type="entry name" value="G_AIG1"/>
    <property type="match status" value="1"/>
</dbReference>
<dbReference type="AlphaFoldDB" id="A0AA88TZP9"/>
<dbReference type="EMBL" id="JAUYZG010000001">
    <property type="protein sequence ID" value="KAK2917079.1"/>
    <property type="molecule type" value="Genomic_DNA"/>
</dbReference>
<sequence>MGRSKTKVKLKVNEVWTAARLLEAFSWNCDRLNTAKMATGPEPPPEMSAIRSSPNDQVIRIFLMGRKASGKSSSGNTILKEKRFKVHKRKKKHELEVCDGKTQISGKQVDVIDCPDLLDPDLNKEQLGMIKEQLFSRSSAGLSSVLLTVPLEKPVQNEEEILDYIKCLFGPEVQKYIMILFTHGDELEDLNHTIDEHLKHKDYVDLQRLVTECGGKFHCFNNKSNSNSQIQQLLQKIEGMVKENGGNFIRDGMRRRSSKDPFDVNFSEESPPDEIDVIPERKDLRLVLLGKTGSGKNVSDMRRALEKVVTPEEKESTIKEAVCKGFSHAEAVRLAICATRKLAKQKMCKVQ</sequence>
<keyword evidence="6" id="KW-1185">Reference proteome</keyword>
<feature type="domain" description="AIG1-type G" evidence="4">
    <location>
        <begin position="56"/>
        <end position="258"/>
    </location>
</feature>
<organism evidence="5 6">
    <name type="scientific">Cirrhinus molitorella</name>
    <name type="common">mud carp</name>
    <dbReference type="NCBI Taxonomy" id="172907"/>
    <lineage>
        <taxon>Eukaryota</taxon>
        <taxon>Metazoa</taxon>
        <taxon>Chordata</taxon>
        <taxon>Craniata</taxon>
        <taxon>Vertebrata</taxon>
        <taxon>Euteleostomi</taxon>
        <taxon>Actinopterygii</taxon>
        <taxon>Neopterygii</taxon>
        <taxon>Teleostei</taxon>
        <taxon>Ostariophysi</taxon>
        <taxon>Cypriniformes</taxon>
        <taxon>Cyprinidae</taxon>
        <taxon>Labeoninae</taxon>
        <taxon>Labeonini</taxon>
        <taxon>Cirrhinus</taxon>
    </lineage>
</organism>
<evidence type="ECO:0000256" key="3">
    <source>
        <dbReference type="ARBA" id="ARBA00023134"/>
    </source>
</evidence>
<gene>
    <name evidence="5" type="ORF">Q8A67_001453</name>
</gene>
<dbReference type="InterPro" id="IPR006703">
    <property type="entry name" value="G_AIG1"/>
</dbReference>
<dbReference type="GO" id="GO:0005525">
    <property type="term" value="F:GTP binding"/>
    <property type="evidence" value="ECO:0007669"/>
    <property type="project" value="UniProtKB-KW"/>
</dbReference>
<reference evidence="5" key="1">
    <citation type="submission" date="2023-08" db="EMBL/GenBank/DDBJ databases">
        <title>Chromosome-level Genome Assembly of mud carp (Cirrhinus molitorella).</title>
        <authorList>
            <person name="Liu H."/>
        </authorList>
    </citation>
    <scope>NUCLEOTIDE SEQUENCE</scope>
    <source>
        <strain evidence="5">Prfri</strain>
        <tissue evidence="5">Muscle</tissue>
    </source>
</reference>
<dbReference type="Pfam" id="PF04548">
    <property type="entry name" value="AIG1"/>
    <property type="match status" value="1"/>
</dbReference>
<evidence type="ECO:0000259" key="4">
    <source>
        <dbReference type="PROSITE" id="PS51720"/>
    </source>
</evidence>
<comment type="similarity">
    <text evidence="1">Belongs to the TRAFAC class TrmE-Era-EngA-EngB-Septin-like GTPase superfamily. AIG1/Toc34/Toc159-like paraseptin GTPase family. IAN subfamily.</text>
</comment>
<accession>A0AA88TZP9</accession>
<dbReference type="PANTHER" id="PTHR10903">
    <property type="entry name" value="GTPASE, IMAP FAMILY MEMBER-RELATED"/>
    <property type="match status" value="1"/>
</dbReference>
<evidence type="ECO:0000256" key="1">
    <source>
        <dbReference type="ARBA" id="ARBA00008535"/>
    </source>
</evidence>
<dbReference type="Gene3D" id="3.40.50.300">
    <property type="entry name" value="P-loop containing nucleotide triphosphate hydrolases"/>
    <property type="match status" value="1"/>
</dbReference>
<protein>
    <recommendedName>
        <fullName evidence="4">AIG1-type G domain-containing protein</fullName>
    </recommendedName>
</protein>
<evidence type="ECO:0000313" key="6">
    <source>
        <dbReference type="Proteomes" id="UP001187343"/>
    </source>
</evidence>
<dbReference type="PANTHER" id="PTHR10903:SF188">
    <property type="entry name" value="GTPASE IMAP FAMILY MEMBER 2-LIKE-RELATED"/>
    <property type="match status" value="1"/>
</dbReference>
<name>A0AA88TZP9_9TELE</name>
<proteinExistence type="inferred from homology"/>
<dbReference type="Proteomes" id="UP001187343">
    <property type="component" value="Unassembled WGS sequence"/>
</dbReference>
<dbReference type="InterPro" id="IPR027417">
    <property type="entry name" value="P-loop_NTPase"/>
</dbReference>
<dbReference type="InterPro" id="IPR045058">
    <property type="entry name" value="GIMA/IAN/Toc"/>
</dbReference>
<dbReference type="SUPFAM" id="SSF52540">
    <property type="entry name" value="P-loop containing nucleoside triphosphate hydrolases"/>
    <property type="match status" value="1"/>
</dbReference>
<keyword evidence="2" id="KW-0547">Nucleotide-binding</keyword>